<dbReference type="Proteomes" id="UP000028547">
    <property type="component" value="Unassembled WGS sequence"/>
</dbReference>
<dbReference type="CDD" id="cd00009">
    <property type="entry name" value="AAA"/>
    <property type="match status" value="1"/>
</dbReference>
<dbReference type="Pfam" id="PF25601">
    <property type="entry name" value="AAA_lid_14"/>
    <property type="match status" value="1"/>
</dbReference>
<dbReference type="SMART" id="SM00989">
    <property type="entry name" value="V4R"/>
    <property type="match status" value="1"/>
</dbReference>
<dbReference type="InterPro" id="IPR027417">
    <property type="entry name" value="P-loop_NTPase"/>
</dbReference>
<dbReference type="Pfam" id="PF00158">
    <property type="entry name" value="Sigma54_activat"/>
    <property type="match status" value="1"/>
</dbReference>
<dbReference type="GO" id="GO:0006355">
    <property type="term" value="P:regulation of DNA-templated transcription"/>
    <property type="evidence" value="ECO:0007669"/>
    <property type="project" value="InterPro"/>
</dbReference>
<keyword evidence="2" id="KW-0067">ATP-binding</keyword>
<gene>
    <name evidence="8" type="ORF">Q664_47050</name>
</gene>
<dbReference type="InterPro" id="IPR002197">
    <property type="entry name" value="HTH_Fis"/>
</dbReference>
<evidence type="ECO:0000256" key="4">
    <source>
        <dbReference type="ARBA" id="ARBA00023125"/>
    </source>
</evidence>
<evidence type="ECO:0000256" key="5">
    <source>
        <dbReference type="ARBA" id="ARBA00023159"/>
    </source>
</evidence>
<dbReference type="InterPro" id="IPR002078">
    <property type="entry name" value="Sigma_54_int"/>
</dbReference>
<dbReference type="InterPro" id="IPR003593">
    <property type="entry name" value="AAA+_ATPase"/>
</dbReference>
<dbReference type="SUPFAM" id="SSF46689">
    <property type="entry name" value="Homeodomain-like"/>
    <property type="match status" value="1"/>
</dbReference>
<dbReference type="SUPFAM" id="SSF52540">
    <property type="entry name" value="P-loop containing nucleoside triphosphate hydrolases"/>
    <property type="match status" value="1"/>
</dbReference>
<dbReference type="InterPro" id="IPR004096">
    <property type="entry name" value="V4R"/>
</dbReference>
<dbReference type="InterPro" id="IPR025662">
    <property type="entry name" value="Sigma_54_int_dom_ATP-bd_1"/>
</dbReference>
<dbReference type="PROSITE" id="PS50045">
    <property type="entry name" value="SIGMA54_INTERACT_4"/>
    <property type="match status" value="1"/>
</dbReference>
<dbReference type="Pfam" id="PF02954">
    <property type="entry name" value="HTH_8"/>
    <property type="match status" value="1"/>
</dbReference>
<sequence length="542" mass="59967">MRAGELRIETLLEVDPREGVRFAGERALILDAVAMGMLRKQLVEMLGLAGARAVLTRFGFAHGWRMAEALRTGYRWSSEAEWQMAGGLLHTLQGLIRIRPGEDNPLAPRGATVEYSYEAEQHLLHLGRAEAPSCWTQCGFASGYMSRAAGRPLYVLEDRCVARGDAACHFAGRTLEEWGSQLEEHLPYFQGEVLDASLHQVASALKRTERKLRERARALEQVVGEPEGPGGLVARSPGMRRVVDLAQRAARSEATVLIIGESGTGKERVARLVHEESARAGGPLVAISCAALTESLLEAELFGHARGAFTGATHERVGLLEAAAGGTLFLDEMGEMPPGMQAKLLRALQEREVRRVGENTNRPIDVRVVAATNRPLAEEVAAGRFRKDLYYRLRVVELTVPPLRERREDILPLARVFLVDAARQLGRAAPGLEAEVADQLQRYDWPGNVRELRNAMERVVALSRGVRVELEDLPEDVRAALPMPALTGEVRTLEAVEREYILAVLAHNGGNRTRTAQELGIGATTLYRKLKSYERETRRRKR</sequence>
<accession>A0A084SGJ5</accession>
<dbReference type="GO" id="GO:0043565">
    <property type="term" value="F:sequence-specific DNA binding"/>
    <property type="evidence" value="ECO:0007669"/>
    <property type="project" value="InterPro"/>
</dbReference>
<comment type="caution">
    <text evidence="8">The sequence shown here is derived from an EMBL/GenBank/DDBJ whole genome shotgun (WGS) entry which is preliminary data.</text>
</comment>
<keyword evidence="3" id="KW-0805">Transcription regulation</keyword>
<evidence type="ECO:0000259" key="7">
    <source>
        <dbReference type="PROSITE" id="PS50045"/>
    </source>
</evidence>
<dbReference type="GO" id="GO:0005524">
    <property type="term" value="F:ATP binding"/>
    <property type="evidence" value="ECO:0007669"/>
    <property type="project" value="UniProtKB-KW"/>
</dbReference>
<dbReference type="InterPro" id="IPR010523">
    <property type="entry name" value="XylR_N"/>
</dbReference>
<dbReference type="Gene3D" id="3.30.1380.20">
    <property type="entry name" value="Trafficking protein particle complex subunit 3"/>
    <property type="match status" value="1"/>
</dbReference>
<dbReference type="Gene3D" id="3.40.50.300">
    <property type="entry name" value="P-loop containing nucleotide triphosphate hydrolases"/>
    <property type="match status" value="1"/>
</dbReference>
<dbReference type="EMBL" id="JPMI01000367">
    <property type="protein sequence ID" value="KFA87580.1"/>
    <property type="molecule type" value="Genomic_DNA"/>
</dbReference>
<evidence type="ECO:0000256" key="6">
    <source>
        <dbReference type="ARBA" id="ARBA00023163"/>
    </source>
</evidence>
<dbReference type="PRINTS" id="PR01590">
    <property type="entry name" value="HTHFIS"/>
</dbReference>
<organism evidence="8 9">
    <name type="scientific">Archangium violaceum Cb vi76</name>
    <dbReference type="NCBI Taxonomy" id="1406225"/>
    <lineage>
        <taxon>Bacteria</taxon>
        <taxon>Pseudomonadati</taxon>
        <taxon>Myxococcota</taxon>
        <taxon>Myxococcia</taxon>
        <taxon>Myxococcales</taxon>
        <taxon>Cystobacterineae</taxon>
        <taxon>Archangiaceae</taxon>
        <taxon>Archangium</taxon>
    </lineage>
</organism>
<dbReference type="PROSITE" id="PS00675">
    <property type="entry name" value="SIGMA54_INTERACT_1"/>
    <property type="match status" value="1"/>
</dbReference>
<dbReference type="RefSeq" id="WP_043411909.1">
    <property type="nucleotide sequence ID" value="NZ_JPMI01000367.1"/>
</dbReference>
<proteinExistence type="predicted"/>
<evidence type="ECO:0000256" key="2">
    <source>
        <dbReference type="ARBA" id="ARBA00022840"/>
    </source>
</evidence>
<evidence type="ECO:0000256" key="1">
    <source>
        <dbReference type="ARBA" id="ARBA00022741"/>
    </source>
</evidence>
<dbReference type="FunFam" id="1.10.8.60:FF:000014">
    <property type="entry name" value="DNA-binding transcriptional regulator NtrC"/>
    <property type="match status" value="1"/>
</dbReference>
<dbReference type="InterPro" id="IPR024096">
    <property type="entry name" value="NO_sig/Golgi_transp_ligand-bd"/>
</dbReference>
<keyword evidence="6" id="KW-0804">Transcription</keyword>
<dbReference type="Gene3D" id="1.10.10.60">
    <property type="entry name" value="Homeodomain-like"/>
    <property type="match status" value="1"/>
</dbReference>
<dbReference type="InterPro" id="IPR009057">
    <property type="entry name" value="Homeodomain-like_sf"/>
</dbReference>
<keyword evidence="5" id="KW-0010">Activator</keyword>
<dbReference type="Pfam" id="PF02830">
    <property type="entry name" value="V4R"/>
    <property type="match status" value="1"/>
</dbReference>
<dbReference type="Gene3D" id="1.10.8.60">
    <property type="match status" value="1"/>
</dbReference>
<dbReference type="SMART" id="SM00382">
    <property type="entry name" value="AAA"/>
    <property type="match status" value="1"/>
</dbReference>
<keyword evidence="4" id="KW-0238">DNA-binding</keyword>
<reference evidence="8 9" key="1">
    <citation type="submission" date="2014-07" db="EMBL/GenBank/DDBJ databases">
        <title>Draft Genome Sequence of Gephyronic Acid Producer, Cystobacter violaceus Strain Cb vi76.</title>
        <authorList>
            <person name="Stevens D.C."/>
            <person name="Young J."/>
            <person name="Carmichael R."/>
            <person name="Tan J."/>
            <person name="Taylor R.E."/>
        </authorList>
    </citation>
    <scope>NUCLEOTIDE SEQUENCE [LARGE SCALE GENOMIC DNA]</scope>
    <source>
        <strain evidence="8 9">Cb vi76</strain>
    </source>
</reference>
<feature type="domain" description="Sigma-54 factor interaction" evidence="7">
    <location>
        <begin position="232"/>
        <end position="461"/>
    </location>
</feature>
<dbReference type="PROSITE" id="PS00676">
    <property type="entry name" value="SIGMA54_INTERACT_2"/>
    <property type="match status" value="1"/>
</dbReference>
<dbReference type="SUPFAM" id="SSF111126">
    <property type="entry name" value="Ligand-binding domain in the NO signalling and Golgi transport"/>
    <property type="match status" value="1"/>
</dbReference>
<dbReference type="PANTHER" id="PTHR32071">
    <property type="entry name" value="TRANSCRIPTIONAL REGULATORY PROTEIN"/>
    <property type="match status" value="1"/>
</dbReference>
<dbReference type="InterPro" id="IPR025943">
    <property type="entry name" value="Sigma_54_int_dom_ATP-bd_2"/>
</dbReference>
<dbReference type="Pfam" id="PF06505">
    <property type="entry name" value="XylR_N"/>
    <property type="match status" value="1"/>
</dbReference>
<name>A0A084SGJ5_9BACT</name>
<keyword evidence="1" id="KW-0547">Nucleotide-binding</keyword>
<dbReference type="InterPro" id="IPR058031">
    <property type="entry name" value="AAA_lid_NorR"/>
</dbReference>
<evidence type="ECO:0000313" key="8">
    <source>
        <dbReference type="EMBL" id="KFA87580.1"/>
    </source>
</evidence>
<evidence type="ECO:0000256" key="3">
    <source>
        <dbReference type="ARBA" id="ARBA00023015"/>
    </source>
</evidence>
<protein>
    <submittedName>
        <fullName evidence="8">Fis family transcriptional regulator</fullName>
    </submittedName>
</protein>
<dbReference type="FunFam" id="3.40.50.300:FF:000006">
    <property type="entry name" value="DNA-binding transcriptional regulator NtrC"/>
    <property type="match status" value="1"/>
</dbReference>
<evidence type="ECO:0000313" key="9">
    <source>
        <dbReference type="Proteomes" id="UP000028547"/>
    </source>
</evidence>
<dbReference type="AlphaFoldDB" id="A0A084SGJ5"/>
<dbReference type="PROSITE" id="PS00688">
    <property type="entry name" value="SIGMA54_INTERACT_3"/>
    <property type="match status" value="1"/>
</dbReference>
<dbReference type="InterPro" id="IPR025944">
    <property type="entry name" value="Sigma_54_int_dom_CS"/>
</dbReference>